<name>A0A2Z5ABL3_9PSED</name>
<dbReference type="STRING" id="47885.APT59_12580"/>
<dbReference type="EMBL" id="CP022198">
    <property type="protein sequence ID" value="AXA67322.1"/>
    <property type="molecule type" value="Genomic_DNA"/>
</dbReference>
<dbReference type="Gene3D" id="3.30.450.40">
    <property type="match status" value="1"/>
</dbReference>
<dbReference type="SMART" id="SM00346">
    <property type="entry name" value="HTH_ICLR"/>
    <property type="match status" value="1"/>
</dbReference>
<dbReference type="RefSeq" id="WP_187979512.1">
    <property type="nucleotide sequence ID" value="NZ_CP017024.1"/>
</dbReference>
<dbReference type="InterPro" id="IPR014757">
    <property type="entry name" value="Tscrpt_reg_IclR_C"/>
</dbReference>
<dbReference type="GO" id="GO:0045892">
    <property type="term" value="P:negative regulation of DNA-templated transcription"/>
    <property type="evidence" value="ECO:0007669"/>
    <property type="project" value="TreeGrafter"/>
</dbReference>
<dbReference type="CDD" id="cd00090">
    <property type="entry name" value="HTH_ARSR"/>
    <property type="match status" value="1"/>
</dbReference>
<dbReference type="InterPro" id="IPR011991">
    <property type="entry name" value="ArsR-like_HTH"/>
</dbReference>
<dbReference type="PANTHER" id="PTHR30136">
    <property type="entry name" value="HELIX-TURN-HELIX TRANSCRIPTIONAL REGULATOR, ICLR FAMILY"/>
    <property type="match status" value="1"/>
</dbReference>
<dbReference type="InterPro" id="IPR001845">
    <property type="entry name" value="HTH_ArsR_DNA-bd_dom"/>
</dbReference>
<protein>
    <submittedName>
        <fullName evidence="6">DNA-binding transcriptional regulator KdgR</fullName>
    </submittedName>
</protein>
<evidence type="ECO:0000259" key="4">
    <source>
        <dbReference type="PROSITE" id="PS51077"/>
    </source>
</evidence>
<dbReference type="SUPFAM" id="SSF55781">
    <property type="entry name" value="GAF domain-like"/>
    <property type="match status" value="1"/>
</dbReference>
<dbReference type="AlphaFoldDB" id="A0A2Z5ABL3"/>
<sequence length="269" mass="30101">MEKNQNLGSDMVSAVGRTLAVLEALGEREDDCGVSELAQQLDLSKSTVHRFLQTLKALGYVVQDAEDRYRLSVKLFELGARALPQLELVREAEPGMRLLNDLTGETVHLGIFDEGAIVYVHKLDSRYTLRMYSRIGRRAPLYCTGIGKVLMAWRQEAEVRQILAQETFVRRTPNTLDSLAAYLAELARVRDLGFAEDHEEFEANMRCLAAPIRDRFGQVIAGLSVSFPCFRFREDLKAEYVEQMLATTARISAQLGAPAHEAAVQGLQP</sequence>
<evidence type="ECO:0000256" key="3">
    <source>
        <dbReference type="ARBA" id="ARBA00023163"/>
    </source>
</evidence>
<dbReference type="Gene3D" id="1.10.10.10">
    <property type="entry name" value="Winged helix-like DNA-binding domain superfamily/Winged helix DNA-binding domain"/>
    <property type="match status" value="1"/>
</dbReference>
<evidence type="ECO:0000313" key="7">
    <source>
        <dbReference type="Proteomes" id="UP000250579"/>
    </source>
</evidence>
<reference evidence="6 7" key="1">
    <citation type="submission" date="2017-06" db="EMBL/GenBank/DDBJ databases">
        <title>Evolution towards high GC content and high-temperature stress adaptation in endophytic Pseudomonas oryzihabitans impacted its plant-growth promoting traits.</title>
        <authorList>
            <person name="Nascimento F.X."/>
        </authorList>
    </citation>
    <scope>NUCLEOTIDE SEQUENCE [LARGE SCALE GENOMIC DNA]</scope>
    <source>
        <strain evidence="6 7">MS8</strain>
    </source>
</reference>
<dbReference type="InterPro" id="IPR036390">
    <property type="entry name" value="WH_DNA-bd_sf"/>
</dbReference>
<evidence type="ECO:0000313" key="6">
    <source>
        <dbReference type="EMBL" id="AXA67322.1"/>
    </source>
</evidence>
<evidence type="ECO:0000259" key="5">
    <source>
        <dbReference type="PROSITE" id="PS51078"/>
    </source>
</evidence>
<dbReference type="InterPro" id="IPR050707">
    <property type="entry name" value="HTH_MetabolicPath_Reg"/>
</dbReference>
<dbReference type="FunFam" id="1.10.10.10:FF:000056">
    <property type="entry name" value="IclR family transcriptional regulator"/>
    <property type="match status" value="1"/>
</dbReference>
<dbReference type="PROSITE" id="PS51078">
    <property type="entry name" value="ICLR_ED"/>
    <property type="match status" value="1"/>
</dbReference>
<dbReference type="InterPro" id="IPR036388">
    <property type="entry name" value="WH-like_DNA-bd_sf"/>
</dbReference>
<evidence type="ECO:0000256" key="2">
    <source>
        <dbReference type="ARBA" id="ARBA00023125"/>
    </source>
</evidence>
<dbReference type="GO" id="GO:0003700">
    <property type="term" value="F:DNA-binding transcription factor activity"/>
    <property type="evidence" value="ECO:0007669"/>
    <property type="project" value="InterPro"/>
</dbReference>
<proteinExistence type="predicted"/>
<dbReference type="Proteomes" id="UP000250579">
    <property type="component" value="Chromosome"/>
</dbReference>
<dbReference type="GO" id="GO:0003677">
    <property type="term" value="F:DNA binding"/>
    <property type="evidence" value="ECO:0007669"/>
    <property type="project" value="UniProtKB-KW"/>
</dbReference>
<dbReference type="PANTHER" id="PTHR30136:SF7">
    <property type="entry name" value="HTH-TYPE TRANSCRIPTIONAL REGULATOR KDGR-RELATED"/>
    <property type="match status" value="1"/>
</dbReference>
<dbReference type="SMART" id="SM00418">
    <property type="entry name" value="HTH_ARSR"/>
    <property type="match status" value="1"/>
</dbReference>
<keyword evidence="3" id="KW-0804">Transcription</keyword>
<gene>
    <name evidence="6" type="ORF">CE139_16365</name>
</gene>
<keyword evidence="2 6" id="KW-0238">DNA-binding</keyword>
<dbReference type="InterPro" id="IPR029016">
    <property type="entry name" value="GAF-like_dom_sf"/>
</dbReference>
<dbReference type="Pfam" id="PF09339">
    <property type="entry name" value="HTH_IclR"/>
    <property type="match status" value="1"/>
</dbReference>
<dbReference type="Pfam" id="PF01614">
    <property type="entry name" value="IclR_C"/>
    <property type="match status" value="1"/>
</dbReference>
<dbReference type="SUPFAM" id="SSF46785">
    <property type="entry name" value="Winged helix' DNA-binding domain"/>
    <property type="match status" value="1"/>
</dbReference>
<dbReference type="NCBIfam" id="NF011671">
    <property type="entry name" value="PRK15090.1"/>
    <property type="match status" value="1"/>
</dbReference>
<dbReference type="PROSITE" id="PS51077">
    <property type="entry name" value="HTH_ICLR"/>
    <property type="match status" value="1"/>
</dbReference>
<organism evidence="6 7">
    <name type="scientific">Pseudomonas oryzihabitans</name>
    <dbReference type="NCBI Taxonomy" id="47885"/>
    <lineage>
        <taxon>Bacteria</taxon>
        <taxon>Pseudomonadati</taxon>
        <taxon>Pseudomonadota</taxon>
        <taxon>Gammaproteobacteria</taxon>
        <taxon>Pseudomonadales</taxon>
        <taxon>Pseudomonadaceae</taxon>
        <taxon>Pseudomonas</taxon>
    </lineage>
</organism>
<feature type="domain" description="HTH iclR-type" evidence="4">
    <location>
        <begin position="12"/>
        <end position="73"/>
    </location>
</feature>
<feature type="domain" description="IclR-ED" evidence="5">
    <location>
        <begin position="74"/>
        <end position="257"/>
    </location>
</feature>
<dbReference type="InterPro" id="IPR005471">
    <property type="entry name" value="Tscrpt_reg_IclR_N"/>
</dbReference>
<accession>A0A2Z5ABL3</accession>
<keyword evidence="1" id="KW-0805">Transcription regulation</keyword>
<evidence type="ECO:0000256" key="1">
    <source>
        <dbReference type="ARBA" id="ARBA00023015"/>
    </source>
</evidence>